<feature type="domain" description="C2H2-type" evidence="13">
    <location>
        <begin position="130"/>
        <end position="157"/>
    </location>
</feature>
<keyword evidence="9" id="KW-0238">DNA-binding</keyword>
<keyword evidence="6 12" id="KW-0863">Zinc-finger</keyword>
<dbReference type="PROSITE" id="PS00028">
    <property type="entry name" value="ZINC_FINGER_C2H2_1"/>
    <property type="match status" value="5"/>
</dbReference>
<evidence type="ECO:0000256" key="6">
    <source>
        <dbReference type="ARBA" id="ARBA00022771"/>
    </source>
</evidence>
<feature type="domain" description="C2H2-type" evidence="13">
    <location>
        <begin position="158"/>
        <end position="185"/>
    </location>
</feature>
<dbReference type="Pfam" id="PF00096">
    <property type="entry name" value="zf-C2H2"/>
    <property type="match status" value="1"/>
</dbReference>
<evidence type="ECO:0000313" key="15">
    <source>
        <dbReference type="Proteomes" id="UP001497623"/>
    </source>
</evidence>
<evidence type="ECO:0000256" key="5">
    <source>
        <dbReference type="ARBA" id="ARBA00022737"/>
    </source>
</evidence>
<comment type="similarity">
    <text evidence="3">Belongs to the krueppel C2H2-type zinc-finger protein family.</text>
</comment>
<dbReference type="InterPro" id="IPR013087">
    <property type="entry name" value="Znf_C2H2_type"/>
</dbReference>
<name>A0AAV2SA24_MEGNR</name>
<evidence type="ECO:0000256" key="12">
    <source>
        <dbReference type="PROSITE-ProRule" id="PRU00042"/>
    </source>
</evidence>
<feature type="domain" description="C2H2-type" evidence="13">
    <location>
        <begin position="100"/>
        <end position="129"/>
    </location>
</feature>
<dbReference type="Proteomes" id="UP001497623">
    <property type="component" value="Unassembled WGS sequence"/>
</dbReference>
<dbReference type="InterPro" id="IPR036236">
    <property type="entry name" value="Znf_C2H2_sf"/>
</dbReference>
<dbReference type="FunFam" id="3.30.160.60:FF:000028">
    <property type="entry name" value="zinc finger protein 90 homolog"/>
    <property type="match status" value="1"/>
</dbReference>
<keyword evidence="10" id="KW-0804">Transcription</keyword>
<feature type="domain" description="C2H2-type" evidence="13">
    <location>
        <begin position="242"/>
        <end position="269"/>
    </location>
</feature>
<evidence type="ECO:0000313" key="14">
    <source>
        <dbReference type="EMBL" id="CAL4171429.1"/>
    </source>
</evidence>
<gene>
    <name evidence="14" type="ORF">MNOR_LOCUS34111</name>
</gene>
<dbReference type="FunFam" id="3.30.160.60:FF:002254">
    <property type="entry name" value="Zinc finger protein 540"/>
    <property type="match status" value="1"/>
</dbReference>
<dbReference type="PANTHER" id="PTHR24404:SF114">
    <property type="entry name" value="KLUMPFUSS, ISOFORM B-RELATED"/>
    <property type="match status" value="1"/>
</dbReference>
<evidence type="ECO:0000256" key="1">
    <source>
        <dbReference type="ARBA" id="ARBA00003767"/>
    </source>
</evidence>
<keyword evidence="7" id="KW-0862">Zinc</keyword>
<dbReference type="FunFam" id="3.30.160.60:FF:000016">
    <property type="entry name" value="zinc finger protein 37 homolog"/>
    <property type="match status" value="1"/>
</dbReference>
<dbReference type="GO" id="GO:0006357">
    <property type="term" value="P:regulation of transcription by RNA polymerase II"/>
    <property type="evidence" value="ECO:0007669"/>
    <property type="project" value="TreeGrafter"/>
</dbReference>
<accession>A0AAV2SA24</accession>
<dbReference type="SMART" id="SM00355">
    <property type="entry name" value="ZnF_C2H2"/>
    <property type="match status" value="5"/>
</dbReference>
<dbReference type="InterPro" id="IPR050589">
    <property type="entry name" value="Ikaros_C2H2-ZF"/>
</dbReference>
<feature type="domain" description="C2H2-type" evidence="13">
    <location>
        <begin position="214"/>
        <end position="241"/>
    </location>
</feature>
<dbReference type="FunFam" id="3.30.160.60:FF:000394">
    <property type="entry name" value="Zinc finger protein 836"/>
    <property type="match status" value="1"/>
</dbReference>
<protein>
    <recommendedName>
        <fullName evidence="13">C2H2-type domain-containing protein</fullName>
    </recommendedName>
</protein>
<dbReference type="PROSITE" id="PS50157">
    <property type="entry name" value="ZINC_FINGER_C2H2_2"/>
    <property type="match status" value="6"/>
</dbReference>
<feature type="domain" description="C2H2-type" evidence="13">
    <location>
        <begin position="186"/>
        <end position="213"/>
    </location>
</feature>
<keyword evidence="4" id="KW-0479">Metal-binding</keyword>
<proteinExistence type="inferred from homology"/>
<comment type="caution">
    <text evidence="14">The sequence shown here is derived from an EMBL/GenBank/DDBJ whole genome shotgun (WGS) entry which is preliminary data.</text>
</comment>
<keyword evidence="5" id="KW-0677">Repeat</keyword>
<dbReference type="GO" id="GO:0008270">
    <property type="term" value="F:zinc ion binding"/>
    <property type="evidence" value="ECO:0007669"/>
    <property type="project" value="UniProtKB-KW"/>
</dbReference>
<evidence type="ECO:0000256" key="9">
    <source>
        <dbReference type="ARBA" id="ARBA00023125"/>
    </source>
</evidence>
<evidence type="ECO:0000256" key="4">
    <source>
        <dbReference type="ARBA" id="ARBA00022723"/>
    </source>
</evidence>
<dbReference type="Pfam" id="PF13465">
    <property type="entry name" value="zf-H2C2_2"/>
    <property type="match status" value="1"/>
</dbReference>
<dbReference type="AlphaFoldDB" id="A0AAV2SA24"/>
<evidence type="ECO:0000259" key="13">
    <source>
        <dbReference type="PROSITE" id="PS50157"/>
    </source>
</evidence>
<dbReference type="FunFam" id="3.30.160.60:FF:000128">
    <property type="entry name" value="zinc finger protein 268 isoform X1"/>
    <property type="match status" value="1"/>
</dbReference>
<evidence type="ECO:0000256" key="3">
    <source>
        <dbReference type="ARBA" id="ARBA00006991"/>
    </source>
</evidence>
<reference evidence="14 15" key="1">
    <citation type="submission" date="2024-05" db="EMBL/GenBank/DDBJ databases">
        <authorList>
            <person name="Wallberg A."/>
        </authorList>
    </citation>
    <scope>NUCLEOTIDE SEQUENCE [LARGE SCALE GENOMIC DNA]</scope>
</reference>
<dbReference type="SUPFAM" id="SSF57667">
    <property type="entry name" value="beta-beta-alpha zinc fingers"/>
    <property type="match status" value="4"/>
</dbReference>
<dbReference type="GO" id="GO:0003700">
    <property type="term" value="F:DNA-binding transcription factor activity"/>
    <property type="evidence" value="ECO:0007669"/>
    <property type="project" value="TreeGrafter"/>
</dbReference>
<dbReference type="EMBL" id="CAXKWB010051382">
    <property type="protein sequence ID" value="CAL4171429.1"/>
    <property type="molecule type" value="Genomic_DNA"/>
</dbReference>
<evidence type="ECO:0000256" key="7">
    <source>
        <dbReference type="ARBA" id="ARBA00022833"/>
    </source>
</evidence>
<keyword evidence="8" id="KW-0805">Transcription regulation</keyword>
<dbReference type="PANTHER" id="PTHR24404">
    <property type="entry name" value="ZINC FINGER PROTEIN"/>
    <property type="match status" value="1"/>
</dbReference>
<dbReference type="Gene3D" id="3.30.160.60">
    <property type="entry name" value="Classic Zinc Finger"/>
    <property type="match status" value="5"/>
</dbReference>
<keyword evidence="15" id="KW-1185">Reference proteome</keyword>
<evidence type="ECO:0000256" key="10">
    <source>
        <dbReference type="ARBA" id="ARBA00023163"/>
    </source>
</evidence>
<dbReference type="GO" id="GO:0005634">
    <property type="term" value="C:nucleus"/>
    <property type="evidence" value="ECO:0007669"/>
    <property type="project" value="UniProtKB-SubCell"/>
</dbReference>
<comment type="function">
    <text evidence="1">May be involved in transcriptional regulation.</text>
</comment>
<evidence type="ECO:0000256" key="2">
    <source>
        <dbReference type="ARBA" id="ARBA00004123"/>
    </source>
</evidence>
<evidence type="ECO:0000256" key="11">
    <source>
        <dbReference type="ARBA" id="ARBA00023242"/>
    </source>
</evidence>
<sequence length="323" mass="37433">MSELIVKEEIGVDFAKPISFYNVENRNSNIVEVKHFTENGSKSEESAHLHGVFQDSTCEKFEVKKKKQIEVDEEPKQILDVEIKCEELEIKEEPIAFTGEHCQYSQGDKTFTHNNSPIKHQRSHTGKKPHQCSHCDKVFSKNSHCITHQRIHTGEKPYKCTQCDKTFSRIDNLTKHQRIHTGEKPYQCNQCDKAFSRKDHLIIHQSIHTREKPYPCSQCDKAFSQKPSLIKHNRTHTGEKPYQCSQCDDAFSNKSGLTSHCRIHHWDKPYLYSQSHVDFSQNTHLVKQMWTRSVMLAGIRRWNRNAPPAQRSLVAAATSHNSK</sequence>
<dbReference type="GO" id="GO:0000978">
    <property type="term" value="F:RNA polymerase II cis-regulatory region sequence-specific DNA binding"/>
    <property type="evidence" value="ECO:0007669"/>
    <property type="project" value="TreeGrafter"/>
</dbReference>
<keyword evidence="11" id="KW-0539">Nucleus</keyword>
<comment type="subcellular location">
    <subcellularLocation>
        <location evidence="2">Nucleus</location>
    </subcellularLocation>
</comment>
<evidence type="ECO:0000256" key="8">
    <source>
        <dbReference type="ARBA" id="ARBA00023015"/>
    </source>
</evidence>
<organism evidence="14 15">
    <name type="scientific">Meganyctiphanes norvegica</name>
    <name type="common">Northern krill</name>
    <name type="synonym">Thysanopoda norvegica</name>
    <dbReference type="NCBI Taxonomy" id="48144"/>
    <lineage>
        <taxon>Eukaryota</taxon>
        <taxon>Metazoa</taxon>
        <taxon>Ecdysozoa</taxon>
        <taxon>Arthropoda</taxon>
        <taxon>Crustacea</taxon>
        <taxon>Multicrustacea</taxon>
        <taxon>Malacostraca</taxon>
        <taxon>Eumalacostraca</taxon>
        <taxon>Eucarida</taxon>
        <taxon>Euphausiacea</taxon>
        <taxon>Euphausiidae</taxon>
        <taxon>Meganyctiphanes</taxon>
    </lineage>
</organism>